<reference evidence="4" key="1">
    <citation type="journal article" date="2015" name="BMC Genomics">
        <title>Transcriptome profiling of a Rhizobium leguminosarum bv. trifolii rosR mutant reveals the role of the transcriptional regulator RosR in motility, synthesis of cell-surface components, and other cellular processes.</title>
        <authorList>
            <person name="Rachwal K."/>
            <person name="Matczynska E."/>
            <person name="Janczarek M."/>
        </authorList>
    </citation>
    <scope>NUCLEOTIDE SEQUENCE</scope>
    <source>
        <strain evidence="4">Rt24.2</strain>
    </source>
</reference>
<dbReference type="EMBL" id="KX485908">
    <property type="protein sequence ID" value="AOO88272.1"/>
    <property type="molecule type" value="Genomic_DNA"/>
</dbReference>
<dbReference type="Pfam" id="PF08530">
    <property type="entry name" value="PepX_C"/>
    <property type="match status" value="1"/>
</dbReference>
<dbReference type="AlphaFoldDB" id="A0A1B8RJ74"/>
<dbReference type="Gene3D" id="2.60.120.260">
    <property type="entry name" value="Galactose-binding domain-like"/>
    <property type="match status" value="1"/>
</dbReference>
<dbReference type="InterPro" id="IPR013736">
    <property type="entry name" value="Xaa-Pro_dipept_C"/>
</dbReference>
<dbReference type="Pfam" id="PF02129">
    <property type="entry name" value="Peptidase_S15"/>
    <property type="match status" value="1"/>
</dbReference>
<dbReference type="SMART" id="SM00939">
    <property type="entry name" value="PepX_C"/>
    <property type="match status" value="1"/>
</dbReference>
<feature type="region of interest" description="Disordered" evidence="2">
    <location>
        <begin position="543"/>
        <end position="562"/>
    </location>
</feature>
<dbReference type="RefSeq" id="WP_065275944.1">
    <property type="nucleotide sequence ID" value="NZ_MAMO01000003.1"/>
</dbReference>
<dbReference type="SUPFAM" id="SSF49785">
    <property type="entry name" value="Galactose-binding domain-like"/>
    <property type="match status" value="1"/>
</dbReference>
<dbReference type="Gene3D" id="3.40.50.1820">
    <property type="entry name" value="alpha/beta hydrolase"/>
    <property type="match status" value="1"/>
</dbReference>
<dbReference type="GO" id="GO:0008239">
    <property type="term" value="F:dipeptidyl-peptidase activity"/>
    <property type="evidence" value="ECO:0007669"/>
    <property type="project" value="InterPro"/>
</dbReference>
<dbReference type="SUPFAM" id="SSF53474">
    <property type="entry name" value="alpha/beta-Hydrolases"/>
    <property type="match status" value="1"/>
</dbReference>
<dbReference type="Gene3D" id="1.10.3020.10">
    <property type="entry name" value="alpha-amino acid ester hydrolase ( Helical cap domain)"/>
    <property type="match status" value="1"/>
</dbReference>
<dbReference type="InterPro" id="IPR000383">
    <property type="entry name" value="Xaa-Pro-like_dom"/>
</dbReference>
<sequence length="562" mass="60272">MLALRDIETLRMRMADGVHLAADVYRPVGPERYPVLVMRLPYGRKVASTVVLAHPAWYAAHGYVVLVQDVRGRGDSEGIFRILEDDVADGARTLSLAADLVGGNGMVASYGFSYHGMNQFLALAGARKSGGKVPDAMAIAMAAFDVRNHWAFEGDGFRLQSNQMWACQMAVENARLAGDLDAAHMLHAALPSLHSGAVSARPDGLEQASRYTHYHDWLADDPSYWRTRSPQLLLEGVTLDVPVLHVGGWNDIMLEGTFAAFEAFSAGSNLQRLSVGPWSHIPWGRRVGALDAGAGAADGIDREIVSFFDEALKGRENPYPKVRLYDVVKEAWAGFESLPTAETLVLHLASGGRAAATSIDGTLGEKPGLASADYLVHDPWRPAPSVGLHLGTPPDFADRAAIDDRADVLVYTSDPLDRPLLLTGAPKVDLFVTADRPSFDLDCTLSTLTSDGAAISVTSGHKTVKADDAGSPVSVTLRPVHVTVRAGHCLRLSIQAASFPAFPVNPGTGARPQDAAVTDRLVTTLVLRSGDGYPSTLRLPVMRQADAKDSQSHTVEENGHEP</sequence>
<feature type="domain" description="Xaa-Pro dipeptidyl-peptidase C-terminal" evidence="3">
    <location>
        <begin position="305"/>
        <end position="538"/>
    </location>
</feature>
<reference evidence="4" key="2">
    <citation type="journal article" date="2016" name="Front. Microbiol.">
        <title>The Regulatory Protein RosR Affects Rhizobium leguminosarum bv. trifolii Protein Profiles, Cell Surface Properties, and Symbiosis with Clover.</title>
        <authorList>
            <person name="Rachwal K."/>
            <person name="Boguszewska A."/>
            <person name="Kopcinska J."/>
            <person name="Karas M."/>
            <person name="Tchorzewski M."/>
            <person name="Janczarek M."/>
        </authorList>
    </citation>
    <scope>NUCLEOTIDE SEQUENCE</scope>
    <source>
        <strain evidence="4">Rt24.2</strain>
    </source>
</reference>
<keyword evidence="1" id="KW-0378">Hydrolase</keyword>
<dbReference type="InterPro" id="IPR005674">
    <property type="entry name" value="CocE/Ser_esterase"/>
</dbReference>
<organism evidence="4">
    <name type="scientific">Rhizobium leguminosarum bv. trifolii</name>
    <dbReference type="NCBI Taxonomy" id="386"/>
    <lineage>
        <taxon>Bacteria</taxon>
        <taxon>Pseudomonadati</taxon>
        <taxon>Pseudomonadota</taxon>
        <taxon>Alphaproteobacteria</taxon>
        <taxon>Hyphomicrobiales</taxon>
        <taxon>Rhizobiaceae</taxon>
        <taxon>Rhizobium/Agrobacterium group</taxon>
        <taxon>Rhizobium</taxon>
    </lineage>
</organism>
<evidence type="ECO:0000256" key="1">
    <source>
        <dbReference type="ARBA" id="ARBA00022801"/>
    </source>
</evidence>
<evidence type="ECO:0000259" key="3">
    <source>
        <dbReference type="SMART" id="SM00939"/>
    </source>
</evidence>
<accession>A0A1B8RJ74</accession>
<dbReference type="InterPro" id="IPR008979">
    <property type="entry name" value="Galactose-bd-like_sf"/>
</dbReference>
<protein>
    <recommendedName>
        <fullName evidence="3">Xaa-Pro dipeptidyl-peptidase C-terminal domain-containing protein</fullName>
    </recommendedName>
</protein>
<dbReference type="NCBIfam" id="TIGR00976">
    <property type="entry name" value="CocE_NonD"/>
    <property type="match status" value="1"/>
</dbReference>
<evidence type="ECO:0000313" key="4">
    <source>
        <dbReference type="EMBL" id="AOO88272.1"/>
    </source>
</evidence>
<evidence type="ECO:0000256" key="2">
    <source>
        <dbReference type="SAM" id="MobiDB-lite"/>
    </source>
</evidence>
<feature type="compositionally biased region" description="Basic and acidic residues" evidence="2">
    <location>
        <begin position="545"/>
        <end position="562"/>
    </location>
</feature>
<name>A0A1B8RJ74_RHILT</name>
<dbReference type="InterPro" id="IPR029058">
    <property type="entry name" value="AB_hydrolase_fold"/>
</dbReference>
<proteinExistence type="predicted"/>